<feature type="domain" description="Fe2OG dioxygenase" evidence="7">
    <location>
        <begin position="189"/>
        <end position="297"/>
    </location>
</feature>
<dbReference type="PANTHER" id="PTHR10209">
    <property type="entry name" value="OXIDOREDUCTASE, 2OG-FE II OXYGENASE FAMILY PROTEIN"/>
    <property type="match status" value="1"/>
</dbReference>
<keyword evidence="9" id="KW-1185">Reference proteome</keyword>
<reference evidence="8 9" key="1">
    <citation type="journal article" date="2016" name="Genome Biol. Evol.">
        <title>Divergent and convergent evolution of fungal pathogenicity.</title>
        <authorList>
            <person name="Shang Y."/>
            <person name="Xiao G."/>
            <person name="Zheng P."/>
            <person name="Cen K."/>
            <person name="Zhan S."/>
            <person name="Wang C."/>
        </authorList>
    </citation>
    <scope>NUCLEOTIDE SEQUENCE [LARGE SCALE GENOMIC DNA]</scope>
    <source>
        <strain evidence="8 9">RCEF 1005</strain>
    </source>
</reference>
<dbReference type="AlphaFoldDB" id="A0A168HAK2"/>
<feature type="region of interest" description="Disordered" evidence="6">
    <location>
        <begin position="201"/>
        <end position="220"/>
    </location>
</feature>
<dbReference type="GO" id="GO:0044283">
    <property type="term" value="P:small molecule biosynthetic process"/>
    <property type="evidence" value="ECO:0007669"/>
    <property type="project" value="UniProtKB-ARBA"/>
</dbReference>
<dbReference type="PRINTS" id="PR00682">
    <property type="entry name" value="IPNSYNTHASE"/>
</dbReference>
<comment type="similarity">
    <text evidence="1 5">Belongs to the iron/ascorbate-dependent oxidoreductase family.</text>
</comment>
<dbReference type="InterPro" id="IPR026992">
    <property type="entry name" value="DIOX_N"/>
</dbReference>
<evidence type="ECO:0000256" key="4">
    <source>
        <dbReference type="ARBA" id="ARBA00023004"/>
    </source>
</evidence>
<evidence type="ECO:0000256" key="1">
    <source>
        <dbReference type="ARBA" id="ARBA00008056"/>
    </source>
</evidence>
<name>A0A168HAK2_CORDF</name>
<keyword evidence="2 5" id="KW-0479">Metal-binding</keyword>
<dbReference type="SUPFAM" id="SSF51197">
    <property type="entry name" value="Clavaminate synthase-like"/>
    <property type="match status" value="1"/>
</dbReference>
<dbReference type="PROSITE" id="PS51471">
    <property type="entry name" value="FE2OG_OXY"/>
    <property type="match status" value="1"/>
</dbReference>
<dbReference type="Gene3D" id="2.60.120.330">
    <property type="entry name" value="B-lactam Antibiotic, Isopenicillin N Synthase, Chain"/>
    <property type="match status" value="1"/>
</dbReference>
<dbReference type="InterPro" id="IPR027443">
    <property type="entry name" value="IPNS-like_sf"/>
</dbReference>
<dbReference type="Pfam" id="PF14226">
    <property type="entry name" value="DIOX_N"/>
    <property type="match status" value="1"/>
</dbReference>
<dbReference type="EMBL" id="AZHF01000003">
    <property type="protein sequence ID" value="OAA77521.1"/>
    <property type="molecule type" value="Genomic_DNA"/>
</dbReference>
<evidence type="ECO:0000259" key="7">
    <source>
        <dbReference type="PROSITE" id="PS51471"/>
    </source>
</evidence>
<evidence type="ECO:0000256" key="2">
    <source>
        <dbReference type="ARBA" id="ARBA00022723"/>
    </source>
</evidence>
<dbReference type="Pfam" id="PF03171">
    <property type="entry name" value="2OG-FeII_Oxy"/>
    <property type="match status" value="1"/>
</dbReference>
<evidence type="ECO:0000313" key="8">
    <source>
        <dbReference type="EMBL" id="OAA77521.1"/>
    </source>
</evidence>
<dbReference type="InterPro" id="IPR005123">
    <property type="entry name" value="Oxoglu/Fe-dep_dioxygenase_dom"/>
</dbReference>
<keyword evidence="4 5" id="KW-0408">Iron</keyword>
<comment type="caution">
    <text evidence="8">The sequence shown here is derived from an EMBL/GenBank/DDBJ whole genome shotgun (WGS) entry which is preliminary data.</text>
</comment>
<protein>
    <submittedName>
        <fullName evidence="8">Oxoglutarate/iron-dependent oxygenase</fullName>
    </submittedName>
</protein>
<dbReference type="GO" id="GO:0016491">
    <property type="term" value="F:oxidoreductase activity"/>
    <property type="evidence" value="ECO:0007669"/>
    <property type="project" value="UniProtKB-KW"/>
</dbReference>
<organism evidence="8 9">
    <name type="scientific">Akanthomyces lecanii RCEF 1005</name>
    <dbReference type="NCBI Taxonomy" id="1081108"/>
    <lineage>
        <taxon>Eukaryota</taxon>
        <taxon>Fungi</taxon>
        <taxon>Dikarya</taxon>
        <taxon>Ascomycota</taxon>
        <taxon>Pezizomycotina</taxon>
        <taxon>Sordariomycetes</taxon>
        <taxon>Hypocreomycetidae</taxon>
        <taxon>Hypocreales</taxon>
        <taxon>Cordycipitaceae</taxon>
        <taxon>Akanthomyces</taxon>
        <taxon>Cordyceps confragosa</taxon>
    </lineage>
</organism>
<dbReference type="OrthoDB" id="627829at2759"/>
<evidence type="ECO:0000256" key="5">
    <source>
        <dbReference type="RuleBase" id="RU003682"/>
    </source>
</evidence>
<gene>
    <name evidence="8" type="ORF">LEL_04344</name>
</gene>
<dbReference type="STRING" id="1081108.A0A168HAK2"/>
<evidence type="ECO:0000256" key="3">
    <source>
        <dbReference type="ARBA" id="ARBA00023002"/>
    </source>
</evidence>
<sequence length="348" mass="38120">MTTSFTSLPIVDLAPLSSDCANEDDLVQLSTRLHEVFATVGFAYLINAPLSFDHDDVFGMAKDFFRLPEETKMSVAKKTFRKANSNTYRGQKLRMSRYFPVQPGADSQNLKAGFELGPSHRLPASSRPSTSPFILTEPNCFPSSAQFSSRDRLETFYAELSSLSNTLLALLASSLGKNPASFTSIMRNSVSTLRLLHYPGHASDASSPSEEGEEEKLSCTPHTDSGLLTLLHQDATGGLEVRNAEGAWIPAPHVPGSVVVNVGDLLARMSGGRFVATMHRVRSAAAERFSVPFFSEPGVDAMVGERGKEVRYEEFVLDKMGTWVEFQDEMEEMEIMSAVSASSEVHAY</sequence>
<accession>A0A168HAK2</accession>
<evidence type="ECO:0000313" key="9">
    <source>
        <dbReference type="Proteomes" id="UP000076881"/>
    </source>
</evidence>
<proteinExistence type="inferred from homology"/>
<keyword evidence="3 5" id="KW-0560">Oxidoreductase</keyword>
<evidence type="ECO:0000256" key="6">
    <source>
        <dbReference type="SAM" id="MobiDB-lite"/>
    </source>
</evidence>
<dbReference type="InterPro" id="IPR044861">
    <property type="entry name" value="IPNS-like_FE2OG_OXY"/>
</dbReference>
<dbReference type="Proteomes" id="UP000076881">
    <property type="component" value="Unassembled WGS sequence"/>
</dbReference>
<dbReference type="PANTHER" id="PTHR10209:SF881">
    <property type="entry name" value="FI07970P-RELATED"/>
    <property type="match status" value="1"/>
</dbReference>
<dbReference type="GO" id="GO:0046872">
    <property type="term" value="F:metal ion binding"/>
    <property type="evidence" value="ECO:0007669"/>
    <property type="project" value="UniProtKB-KW"/>
</dbReference>